<dbReference type="GO" id="GO:0016887">
    <property type="term" value="F:ATP hydrolysis activity"/>
    <property type="evidence" value="ECO:0007669"/>
    <property type="project" value="InterPro"/>
</dbReference>
<dbReference type="Gene3D" id="2.70.150.10">
    <property type="entry name" value="Calcium-transporting ATPase, cytoplasmic transduction domain A"/>
    <property type="match status" value="1"/>
</dbReference>
<feature type="region of interest" description="Disordered" evidence="18">
    <location>
        <begin position="1"/>
        <end position="35"/>
    </location>
</feature>
<dbReference type="InterPro" id="IPR044492">
    <property type="entry name" value="P_typ_ATPase_HD_dom"/>
</dbReference>
<feature type="domain" description="P-type ATPase A" evidence="19">
    <location>
        <begin position="174"/>
        <end position="273"/>
    </location>
</feature>
<dbReference type="NCBIfam" id="TIGR01525">
    <property type="entry name" value="ATPase-IB_hvy"/>
    <property type="match status" value="1"/>
</dbReference>
<dbReference type="NCBIfam" id="TIGR01511">
    <property type="entry name" value="ATPase-IB1_Cu"/>
    <property type="match status" value="1"/>
</dbReference>
<dbReference type="PRINTS" id="PR00120">
    <property type="entry name" value="HATPASE"/>
</dbReference>
<dbReference type="GO" id="GO:0005524">
    <property type="term" value="F:ATP binding"/>
    <property type="evidence" value="ECO:0007669"/>
    <property type="project" value="UniProtKB-UniRule"/>
</dbReference>
<dbReference type="SUPFAM" id="SSF56784">
    <property type="entry name" value="HAD-like"/>
    <property type="match status" value="1"/>
</dbReference>
<dbReference type="InterPro" id="IPR036412">
    <property type="entry name" value="HAD-like_sf"/>
</dbReference>
<dbReference type="FunFam" id="2.70.150.10:FF:000020">
    <property type="entry name" value="Copper-exporting P-type ATPase A"/>
    <property type="match status" value="1"/>
</dbReference>
<dbReference type="SFLD" id="SFLDG00002">
    <property type="entry name" value="C1.7:_P-type_atpase_like"/>
    <property type="match status" value="1"/>
</dbReference>
<dbReference type="InterPro" id="IPR008250">
    <property type="entry name" value="ATPase_P-typ_transduc_dom_A_sf"/>
</dbReference>
<keyword evidence="8 17" id="KW-0547">Nucleotide-binding</keyword>
<evidence type="ECO:0000256" key="16">
    <source>
        <dbReference type="ARBA" id="ARBA00023136"/>
    </source>
</evidence>
<evidence type="ECO:0000313" key="20">
    <source>
        <dbReference type="EMBL" id="SDI00901.1"/>
    </source>
</evidence>
<dbReference type="InterPro" id="IPR023299">
    <property type="entry name" value="ATPase_P-typ_cyto_dom_N"/>
</dbReference>
<name>A0A1G8H2X9_9MICO</name>
<keyword evidence="14" id="KW-0186">Copper</keyword>
<dbReference type="InterPro" id="IPR059000">
    <property type="entry name" value="ATPase_P-type_domA"/>
</dbReference>
<keyword evidence="21" id="KW-1185">Reference proteome</keyword>
<evidence type="ECO:0000256" key="12">
    <source>
        <dbReference type="ARBA" id="ARBA00022967"/>
    </source>
</evidence>
<evidence type="ECO:0000256" key="1">
    <source>
        <dbReference type="ARBA" id="ARBA00004651"/>
    </source>
</evidence>
<dbReference type="GO" id="GO:0055070">
    <property type="term" value="P:copper ion homeostasis"/>
    <property type="evidence" value="ECO:0007669"/>
    <property type="project" value="TreeGrafter"/>
</dbReference>
<dbReference type="PROSITE" id="PS00154">
    <property type="entry name" value="ATPASE_E1_E2"/>
    <property type="match status" value="1"/>
</dbReference>
<keyword evidence="9" id="KW-0187">Copper transport</keyword>
<evidence type="ECO:0000313" key="21">
    <source>
        <dbReference type="Proteomes" id="UP000198822"/>
    </source>
</evidence>
<keyword evidence="15" id="KW-0406">Ion transport</keyword>
<evidence type="ECO:0000256" key="5">
    <source>
        <dbReference type="ARBA" id="ARBA00022553"/>
    </source>
</evidence>
<feature type="transmembrane region" description="Helical" evidence="17">
    <location>
        <begin position="139"/>
        <end position="156"/>
    </location>
</feature>
<proteinExistence type="inferred from homology"/>
<dbReference type="GO" id="GO:0005507">
    <property type="term" value="F:copper ion binding"/>
    <property type="evidence" value="ECO:0007669"/>
    <property type="project" value="TreeGrafter"/>
</dbReference>
<evidence type="ECO:0000256" key="9">
    <source>
        <dbReference type="ARBA" id="ARBA00022796"/>
    </source>
</evidence>
<dbReference type="Pfam" id="PF00702">
    <property type="entry name" value="Hydrolase"/>
    <property type="match status" value="1"/>
</dbReference>
<protein>
    <submittedName>
        <fullName evidence="20">Cu2+-exporting ATPase</fullName>
    </submittedName>
</protein>
<feature type="transmembrane region" description="Helical" evidence="17">
    <location>
        <begin position="628"/>
        <end position="651"/>
    </location>
</feature>
<feature type="transmembrane region" description="Helical" evidence="17">
    <location>
        <begin position="75"/>
        <end position="96"/>
    </location>
</feature>
<dbReference type="OrthoDB" id="7059309at2"/>
<accession>A0A1G8H2X9</accession>
<evidence type="ECO:0000256" key="8">
    <source>
        <dbReference type="ARBA" id="ARBA00022741"/>
    </source>
</evidence>
<dbReference type="GO" id="GO:0043682">
    <property type="term" value="F:P-type divalent copper transporter activity"/>
    <property type="evidence" value="ECO:0007669"/>
    <property type="project" value="TreeGrafter"/>
</dbReference>
<feature type="transmembrane region" description="Helical" evidence="17">
    <location>
        <begin position="657"/>
        <end position="676"/>
    </location>
</feature>
<evidence type="ECO:0000256" key="3">
    <source>
        <dbReference type="ARBA" id="ARBA00022448"/>
    </source>
</evidence>
<evidence type="ECO:0000256" key="17">
    <source>
        <dbReference type="RuleBase" id="RU362081"/>
    </source>
</evidence>
<evidence type="ECO:0000256" key="11">
    <source>
        <dbReference type="ARBA" id="ARBA00022842"/>
    </source>
</evidence>
<dbReference type="SFLD" id="SFLDF00027">
    <property type="entry name" value="p-type_atpase"/>
    <property type="match status" value="1"/>
</dbReference>
<keyword evidence="16 17" id="KW-0472">Membrane</keyword>
<comment type="subcellular location">
    <subcellularLocation>
        <location evidence="1">Cell membrane</location>
        <topology evidence="1">Multi-pass membrane protein</topology>
    </subcellularLocation>
</comment>
<dbReference type="Proteomes" id="UP000198822">
    <property type="component" value="Chromosome I"/>
</dbReference>
<dbReference type="AlphaFoldDB" id="A0A1G8H2X9"/>
<dbReference type="InterPro" id="IPR023214">
    <property type="entry name" value="HAD_sf"/>
</dbReference>
<keyword evidence="6 17" id="KW-0812">Transmembrane</keyword>
<evidence type="ECO:0000256" key="4">
    <source>
        <dbReference type="ARBA" id="ARBA00022475"/>
    </source>
</evidence>
<dbReference type="InterPro" id="IPR001757">
    <property type="entry name" value="P_typ_ATPase"/>
</dbReference>
<dbReference type="Gene3D" id="3.40.50.1000">
    <property type="entry name" value="HAD superfamily/HAD-like"/>
    <property type="match status" value="1"/>
</dbReference>
<comment type="similarity">
    <text evidence="2 17">Belongs to the cation transport ATPase (P-type) (TC 3.A.3) family. Type IB subfamily.</text>
</comment>
<feature type="transmembrane region" description="Helical" evidence="17">
    <location>
        <begin position="108"/>
        <end position="133"/>
    </location>
</feature>
<keyword evidence="7 17" id="KW-0479">Metal-binding</keyword>
<sequence length="694" mass="72038">MDHDTQQHAEHQHAHHDAHADHDAHAGHAGHTGHGDHVAQFRSRFWLALVLAVPTVALSGMFASILGYVIPEAPLLAWVSPILGTVLFAWGGWPFLRGAVDEVRSRQPGMMLLVALAITVAFVASWAATLGLAPHHLDFWWELALLVVIMLLGHWIEMRSLARTTSALDALAALLPDSAERITDAGIEHVAPVDLRVGDVVLVRPGAAIPADGRIVEGAAAIDESMVTGESRTVQRAAGELVTAGTVATDSSLRVRVAATGDDTALAGIRRLVADAQASTSRAQRIADRAAALLFWFALGAAAITAVAWLVLGTPEDAVVRTVTVLVIACPHALGLAIPLVVAISTERAARGGVLVQDRLALERMRVVDVVVLDKTGTLTRGEPAVLDVAASGDLDDDAVLALAAAAEADSEHPLARAIVRAADERGLAHETATDATSSPAVGVAATVGGARIHVGGPRMLAERGLEPVAQADAWASEGSTVLHVVRDDAVIGALRLADEVRPESADAVRALHALGIEVVMLTGDAEPVAHSVAGTLDIDRFVAGVRPEDKADEIARLQAEGRTVAMVGDGVNDAPALARADVGIAIGAGTDVAIASAGVILAGSDPRSVVSVVELSRAGYAKMRQNLWWAAGYNLLSVPLAAGVLAPIGFVLPMSVGAILMSLSTLVVAANAQLLRRLDLRPDRSVAAVLGAR</sequence>
<dbReference type="PANTHER" id="PTHR43520">
    <property type="entry name" value="ATP7, ISOFORM B"/>
    <property type="match status" value="1"/>
</dbReference>
<keyword evidence="12" id="KW-1278">Translocase</keyword>
<dbReference type="SUPFAM" id="SSF81665">
    <property type="entry name" value="Calcium ATPase, transmembrane domain M"/>
    <property type="match status" value="1"/>
</dbReference>
<dbReference type="PANTHER" id="PTHR43520:SF5">
    <property type="entry name" value="CATION-TRANSPORTING P-TYPE ATPASE-RELATED"/>
    <property type="match status" value="1"/>
</dbReference>
<organism evidence="20 21">
    <name type="scientific">Agrococcus jejuensis</name>
    <dbReference type="NCBI Taxonomy" id="399736"/>
    <lineage>
        <taxon>Bacteria</taxon>
        <taxon>Bacillati</taxon>
        <taxon>Actinomycetota</taxon>
        <taxon>Actinomycetes</taxon>
        <taxon>Micrococcales</taxon>
        <taxon>Microbacteriaceae</taxon>
        <taxon>Agrococcus</taxon>
    </lineage>
</organism>
<keyword evidence="10 17" id="KW-0067">ATP-binding</keyword>
<dbReference type="STRING" id="399736.SAMN04489720_3187"/>
<dbReference type="Gene3D" id="3.40.1110.10">
    <property type="entry name" value="Calcium-transporting ATPase, cytoplasmic domain N"/>
    <property type="match status" value="1"/>
</dbReference>
<dbReference type="InterPro" id="IPR027256">
    <property type="entry name" value="P-typ_ATPase_IB"/>
</dbReference>
<dbReference type="NCBIfam" id="TIGR01494">
    <property type="entry name" value="ATPase_P-type"/>
    <property type="match status" value="1"/>
</dbReference>
<keyword evidence="13 17" id="KW-1133">Transmembrane helix</keyword>
<dbReference type="SUPFAM" id="SSF81653">
    <property type="entry name" value="Calcium ATPase, transduction domain A"/>
    <property type="match status" value="1"/>
</dbReference>
<keyword evidence="3" id="KW-0813">Transport</keyword>
<dbReference type="SFLD" id="SFLDS00003">
    <property type="entry name" value="Haloacid_Dehalogenase"/>
    <property type="match status" value="1"/>
</dbReference>
<keyword evidence="11" id="KW-0460">Magnesium</keyword>
<dbReference type="InterPro" id="IPR023298">
    <property type="entry name" value="ATPase_P-typ_TM_dom_sf"/>
</dbReference>
<gene>
    <name evidence="20" type="ORF">SAMN04489720_3187</name>
</gene>
<reference evidence="21" key="1">
    <citation type="submission" date="2016-10" db="EMBL/GenBank/DDBJ databases">
        <authorList>
            <person name="Varghese N."/>
            <person name="Submissions S."/>
        </authorList>
    </citation>
    <scope>NUCLEOTIDE SEQUENCE [LARGE SCALE GENOMIC DNA]</scope>
    <source>
        <strain evidence="21">DSM 22002</strain>
    </source>
</reference>
<evidence type="ECO:0000256" key="18">
    <source>
        <dbReference type="SAM" id="MobiDB-lite"/>
    </source>
</evidence>
<evidence type="ECO:0000259" key="19">
    <source>
        <dbReference type="Pfam" id="PF00122"/>
    </source>
</evidence>
<evidence type="ECO:0000256" key="15">
    <source>
        <dbReference type="ARBA" id="ARBA00023065"/>
    </source>
</evidence>
<feature type="transmembrane region" description="Helical" evidence="17">
    <location>
        <begin position="290"/>
        <end position="312"/>
    </location>
</feature>
<feature type="compositionally biased region" description="Basic and acidic residues" evidence="18">
    <location>
        <begin position="1"/>
        <end position="26"/>
    </location>
</feature>
<keyword evidence="4 17" id="KW-1003">Cell membrane</keyword>
<evidence type="ECO:0000256" key="14">
    <source>
        <dbReference type="ARBA" id="ARBA00023008"/>
    </source>
</evidence>
<evidence type="ECO:0000256" key="6">
    <source>
        <dbReference type="ARBA" id="ARBA00022692"/>
    </source>
</evidence>
<dbReference type="RefSeq" id="WP_092506586.1">
    <property type="nucleotide sequence ID" value="NZ_LT629695.1"/>
</dbReference>
<dbReference type="GO" id="GO:0005886">
    <property type="term" value="C:plasma membrane"/>
    <property type="evidence" value="ECO:0007669"/>
    <property type="project" value="UniProtKB-SubCell"/>
</dbReference>
<evidence type="ECO:0000256" key="2">
    <source>
        <dbReference type="ARBA" id="ARBA00006024"/>
    </source>
</evidence>
<evidence type="ECO:0000256" key="7">
    <source>
        <dbReference type="ARBA" id="ARBA00022723"/>
    </source>
</evidence>
<dbReference type="PRINTS" id="PR00119">
    <property type="entry name" value="CATATPASE"/>
</dbReference>
<evidence type="ECO:0000256" key="13">
    <source>
        <dbReference type="ARBA" id="ARBA00022989"/>
    </source>
</evidence>
<feature type="transmembrane region" description="Helical" evidence="17">
    <location>
        <begin position="45"/>
        <end position="69"/>
    </location>
</feature>
<dbReference type="Pfam" id="PF00122">
    <property type="entry name" value="E1-E2_ATPase"/>
    <property type="match status" value="1"/>
</dbReference>
<keyword evidence="5" id="KW-0597">Phosphoprotein</keyword>
<evidence type="ECO:0000256" key="10">
    <source>
        <dbReference type="ARBA" id="ARBA00022840"/>
    </source>
</evidence>
<dbReference type="InterPro" id="IPR018303">
    <property type="entry name" value="ATPase_P-typ_P_site"/>
</dbReference>
<feature type="transmembrane region" description="Helical" evidence="17">
    <location>
        <begin position="318"/>
        <end position="342"/>
    </location>
</feature>
<dbReference type="EMBL" id="LT629695">
    <property type="protein sequence ID" value="SDI00901.1"/>
    <property type="molecule type" value="Genomic_DNA"/>
</dbReference>